<comment type="caution">
    <text evidence="1">The sequence shown here is derived from an EMBL/GenBank/DDBJ whole genome shotgun (WGS) entry which is preliminary data.</text>
</comment>
<gene>
    <name evidence="1" type="ORF">CK203_037684</name>
</gene>
<reference evidence="1 2" key="1">
    <citation type="journal article" date="2018" name="PLoS Genet.">
        <title>Population sequencing reveals clonal diversity and ancestral inbreeding in the grapevine cultivar Chardonnay.</title>
        <authorList>
            <person name="Roach M.J."/>
            <person name="Johnson D.L."/>
            <person name="Bohlmann J."/>
            <person name="van Vuuren H.J."/>
            <person name="Jones S.J."/>
            <person name="Pretorius I.S."/>
            <person name="Schmidt S.A."/>
            <person name="Borneman A.R."/>
        </authorList>
    </citation>
    <scope>NUCLEOTIDE SEQUENCE [LARGE SCALE GENOMIC DNA]</scope>
    <source>
        <strain evidence="2">cv. Chardonnay</strain>
        <tissue evidence="1">Leaf</tissue>
    </source>
</reference>
<dbReference type="Proteomes" id="UP000288805">
    <property type="component" value="Unassembled WGS sequence"/>
</dbReference>
<proteinExistence type="predicted"/>
<dbReference type="EMBL" id="QGNW01000208">
    <property type="protein sequence ID" value="RVW85011.1"/>
    <property type="molecule type" value="Genomic_DNA"/>
</dbReference>
<evidence type="ECO:0000313" key="1">
    <source>
        <dbReference type="EMBL" id="RVW85011.1"/>
    </source>
</evidence>
<evidence type="ECO:0000313" key="2">
    <source>
        <dbReference type="Proteomes" id="UP000288805"/>
    </source>
</evidence>
<dbReference type="AlphaFoldDB" id="A0A438HKM4"/>
<accession>A0A438HKM4</accession>
<sequence>MLVVCPGGKCWFGVDSKTFEVSIKETKGRDVEEKRFSLVFPKERGFVRGWKILSSKLRSLGVSLIQRRVEESNAASKKVLVPSGIGNKKEGSIVEAMPFGSFEQCEAERVLCLEVKWFNGKNFFLDWLNPSIECLKEERAFGKRGFVAVDDEMVERQKLQFHHGGARCSHLYFKVKGRLVFFAKGRGGIVFAEIRANGSVESHPSPFVTTESIEALNPCASKLSSLEMMSMFVAGEALRFQGIERGGEGFLELGGGVSERVLDAVKGPLINGSSR</sequence>
<protein>
    <submittedName>
        <fullName evidence="1">Uncharacterized protein</fullName>
    </submittedName>
</protein>
<name>A0A438HKM4_VITVI</name>
<organism evidence="1 2">
    <name type="scientific">Vitis vinifera</name>
    <name type="common">Grape</name>
    <dbReference type="NCBI Taxonomy" id="29760"/>
    <lineage>
        <taxon>Eukaryota</taxon>
        <taxon>Viridiplantae</taxon>
        <taxon>Streptophyta</taxon>
        <taxon>Embryophyta</taxon>
        <taxon>Tracheophyta</taxon>
        <taxon>Spermatophyta</taxon>
        <taxon>Magnoliopsida</taxon>
        <taxon>eudicotyledons</taxon>
        <taxon>Gunneridae</taxon>
        <taxon>Pentapetalae</taxon>
        <taxon>rosids</taxon>
        <taxon>Vitales</taxon>
        <taxon>Vitaceae</taxon>
        <taxon>Viteae</taxon>
        <taxon>Vitis</taxon>
    </lineage>
</organism>